<dbReference type="Proteomes" id="UP000003741">
    <property type="component" value="Unassembled WGS sequence"/>
</dbReference>
<reference evidence="1 2" key="1">
    <citation type="submission" date="2012-02" db="EMBL/GenBank/DDBJ databases">
        <title>The Genome Sequence of Bacteroides cellulosilyticus CL02T12C19.</title>
        <authorList>
            <consortium name="The Broad Institute Genome Sequencing Platform"/>
            <person name="Earl A."/>
            <person name="Ward D."/>
            <person name="Feldgarden M."/>
            <person name="Gevers D."/>
            <person name="Zitomersky N.L."/>
            <person name="Coyne M.J."/>
            <person name="Comstock L.E."/>
            <person name="Young S.K."/>
            <person name="Zeng Q."/>
            <person name="Gargeya S."/>
            <person name="Fitzgerald M."/>
            <person name="Haas B."/>
            <person name="Abouelleil A."/>
            <person name="Alvarado L."/>
            <person name="Arachchi H.M."/>
            <person name="Berlin A."/>
            <person name="Chapman S.B."/>
            <person name="Gearin G."/>
            <person name="Goldberg J."/>
            <person name="Griggs A."/>
            <person name="Gujja S."/>
            <person name="Hansen M."/>
            <person name="Heiman D."/>
            <person name="Howarth C."/>
            <person name="Larimer J."/>
            <person name="Lui A."/>
            <person name="MacDonald P.J.P."/>
            <person name="McCowen C."/>
            <person name="Montmayeur A."/>
            <person name="Murphy C."/>
            <person name="Neiman D."/>
            <person name="Pearson M."/>
            <person name="Priest M."/>
            <person name="Roberts A."/>
            <person name="Saif S."/>
            <person name="Shea T."/>
            <person name="Sisk P."/>
            <person name="Stolte C."/>
            <person name="Sykes S."/>
            <person name="Wortman J."/>
            <person name="Nusbaum C."/>
            <person name="Birren B."/>
        </authorList>
    </citation>
    <scope>NUCLEOTIDE SEQUENCE [LARGE SCALE GENOMIC DNA]</scope>
    <source>
        <strain evidence="1 2">CL02T12C19</strain>
    </source>
</reference>
<comment type="caution">
    <text evidence="1">The sequence shown here is derived from an EMBL/GenBank/DDBJ whole genome shotgun (WGS) entry which is preliminary data.</text>
</comment>
<dbReference type="AlphaFoldDB" id="I9QW72"/>
<accession>I9QW72</accession>
<dbReference type="HOGENOM" id="CLU_3371926_0_0_10"/>
<dbReference type="EMBL" id="AGXG01000034">
    <property type="protein sequence ID" value="EIY34086.1"/>
    <property type="molecule type" value="Genomic_DNA"/>
</dbReference>
<keyword evidence="2" id="KW-1185">Reference proteome</keyword>
<organism evidence="1 2">
    <name type="scientific">Bacteroides cellulosilyticus CL02T12C19</name>
    <dbReference type="NCBI Taxonomy" id="997874"/>
    <lineage>
        <taxon>Bacteria</taxon>
        <taxon>Pseudomonadati</taxon>
        <taxon>Bacteroidota</taxon>
        <taxon>Bacteroidia</taxon>
        <taxon>Bacteroidales</taxon>
        <taxon>Bacteroidaceae</taxon>
        <taxon>Bacteroides</taxon>
    </lineage>
</organism>
<evidence type="ECO:0000313" key="2">
    <source>
        <dbReference type="Proteomes" id="UP000003741"/>
    </source>
</evidence>
<protein>
    <submittedName>
        <fullName evidence="1">Uncharacterized protein</fullName>
    </submittedName>
</protein>
<sequence>MTHHGLCGLTQTIFPNEKFTENSKNICVNLCNLW</sequence>
<proteinExistence type="predicted"/>
<evidence type="ECO:0000313" key="1">
    <source>
        <dbReference type="EMBL" id="EIY34086.1"/>
    </source>
</evidence>
<gene>
    <name evidence="1" type="ORF">HMPREF1062_01670</name>
</gene>
<name>I9QW72_9BACE</name>